<gene>
    <name evidence="2" type="ORF">JZ751_025879</name>
</gene>
<proteinExistence type="predicted"/>
<dbReference type="Proteomes" id="UP000824540">
    <property type="component" value="Unassembled WGS sequence"/>
</dbReference>
<protein>
    <submittedName>
        <fullName evidence="2">Uncharacterized protein</fullName>
    </submittedName>
</protein>
<accession>A0A8T2MRP0</accession>
<reference evidence="2" key="1">
    <citation type="thesis" date="2021" institute="BYU ScholarsArchive" country="Provo, UT, USA">
        <title>Applications of and Algorithms for Genome Assembly and Genomic Analyses with an Emphasis on Marine Teleosts.</title>
        <authorList>
            <person name="Pickett B.D."/>
        </authorList>
    </citation>
    <scope>NUCLEOTIDE SEQUENCE</scope>
    <source>
        <strain evidence="2">HI-2016</strain>
    </source>
</reference>
<comment type="caution">
    <text evidence="2">The sequence shown here is derived from an EMBL/GenBank/DDBJ whole genome shotgun (WGS) entry which is preliminary data.</text>
</comment>
<evidence type="ECO:0000313" key="3">
    <source>
        <dbReference type="Proteomes" id="UP000824540"/>
    </source>
</evidence>
<keyword evidence="3" id="KW-1185">Reference proteome</keyword>
<dbReference type="AlphaFoldDB" id="A0A8T2MRP0"/>
<evidence type="ECO:0000256" key="1">
    <source>
        <dbReference type="SAM" id="MobiDB-lite"/>
    </source>
</evidence>
<feature type="non-terminal residue" evidence="2">
    <location>
        <position position="107"/>
    </location>
</feature>
<feature type="compositionally biased region" description="Basic and acidic residues" evidence="1">
    <location>
        <begin position="9"/>
        <end position="18"/>
    </location>
</feature>
<feature type="region of interest" description="Disordered" evidence="1">
    <location>
        <begin position="83"/>
        <end position="107"/>
    </location>
</feature>
<organism evidence="2 3">
    <name type="scientific">Albula glossodonta</name>
    <name type="common">roundjaw bonefish</name>
    <dbReference type="NCBI Taxonomy" id="121402"/>
    <lineage>
        <taxon>Eukaryota</taxon>
        <taxon>Metazoa</taxon>
        <taxon>Chordata</taxon>
        <taxon>Craniata</taxon>
        <taxon>Vertebrata</taxon>
        <taxon>Euteleostomi</taxon>
        <taxon>Actinopterygii</taxon>
        <taxon>Neopterygii</taxon>
        <taxon>Teleostei</taxon>
        <taxon>Albuliformes</taxon>
        <taxon>Albulidae</taxon>
        <taxon>Albula</taxon>
    </lineage>
</organism>
<sequence length="107" mass="11420">MSVSLSQHRQTDVSHTEEMFSFPGGEGSGDPGCGSGLTLYPISILTWDRTVGFSSLVMDSLCPLESSQVTLNVWGTPSMSVGLSQDRQTDVSHREEMFSFPGGEGSG</sequence>
<feature type="compositionally biased region" description="Basic and acidic residues" evidence="1">
    <location>
        <begin position="87"/>
        <end position="97"/>
    </location>
</feature>
<dbReference type="EMBL" id="JAFBMS010000670">
    <property type="protein sequence ID" value="KAG9330283.1"/>
    <property type="molecule type" value="Genomic_DNA"/>
</dbReference>
<feature type="region of interest" description="Disordered" evidence="1">
    <location>
        <begin position="1"/>
        <end position="28"/>
    </location>
</feature>
<name>A0A8T2MRP0_9TELE</name>
<evidence type="ECO:0000313" key="2">
    <source>
        <dbReference type="EMBL" id="KAG9330283.1"/>
    </source>
</evidence>